<protein>
    <submittedName>
        <fullName evidence="1">Uncharacterized protein</fullName>
    </submittedName>
</protein>
<gene>
    <name evidence="1" type="ORF">ALQ94_05189</name>
</gene>
<proteinExistence type="predicted"/>
<dbReference type="RefSeq" id="WP_032633877.1">
    <property type="nucleotide sequence ID" value="NZ_LIIA01000203.1"/>
</dbReference>
<accession>A0A3M2WMH2</accession>
<dbReference type="AlphaFoldDB" id="A0A3M2WMH2"/>
<dbReference type="Proteomes" id="UP000277952">
    <property type="component" value="Unassembled WGS sequence"/>
</dbReference>
<reference evidence="1 2" key="1">
    <citation type="submission" date="2018-08" db="EMBL/GenBank/DDBJ databases">
        <title>Recombination of ecologically and evolutionarily significant loci maintains genetic cohesion in the Pseudomonas syringae species complex.</title>
        <authorList>
            <person name="Dillon M."/>
            <person name="Thakur S."/>
            <person name="Almeida R.N.D."/>
            <person name="Weir B.S."/>
            <person name="Guttman D.S."/>
        </authorList>
    </citation>
    <scope>NUCLEOTIDE SEQUENCE [LARGE SCALE GENOMIC DNA]</scope>
    <source>
        <strain evidence="1 2">19322</strain>
    </source>
</reference>
<comment type="caution">
    <text evidence="1">The sequence shown here is derived from an EMBL/GenBank/DDBJ whole genome shotgun (WGS) entry which is preliminary data.</text>
</comment>
<sequence length="186" mass="20501">MCITMFKKGYTMNTKHPRSPSRKNTASDLIAAVETFVAEGGVIAVIPDGETAESMNAPPTHALPTEDARDELTGKVALLKCLAAKGAGVTALQYSLRMTKKDVRQLATENGVRIQSSQPMLAIRREARHDATDVDDVVAGHAMHYSALGYTVSEIAQVLDLSLRQVWDIGKAYRFEFRQQRERDKP</sequence>
<dbReference type="EMBL" id="RBNS01000185">
    <property type="protein sequence ID" value="RML52732.1"/>
    <property type="molecule type" value="Genomic_DNA"/>
</dbReference>
<evidence type="ECO:0000313" key="2">
    <source>
        <dbReference type="Proteomes" id="UP000277952"/>
    </source>
</evidence>
<organism evidence="1 2">
    <name type="scientific">Pseudomonas amygdali pv. morsprunorum</name>
    <dbReference type="NCBI Taxonomy" id="129138"/>
    <lineage>
        <taxon>Bacteria</taxon>
        <taxon>Pseudomonadati</taxon>
        <taxon>Pseudomonadota</taxon>
        <taxon>Gammaproteobacteria</taxon>
        <taxon>Pseudomonadales</taxon>
        <taxon>Pseudomonadaceae</taxon>
        <taxon>Pseudomonas</taxon>
        <taxon>Pseudomonas amygdali</taxon>
    </lineage>
</organism>
<evidence type="ECO:0000313" key="1">
    <source>
        <dbReference type="EMBL" id="RML52732.1"/>
    </source>
</evidence>
<name>A0A3M2WMH2_PSEA0</name>